<evidence type="ECO:0000313" key="1">
    <source>
        <dbReference type="EMBL" id="KAA1092091.1"/>
    </source>
</evidence>
<gene>
    <name evidence="1" type="ORF">PGTUg99_017514</name>
</gene>
<sequence>MKANNTNKKKIGSYREEFIKAIPDAELLHSTFGANHIVCWMFLKVCGRLIMTFVCNVGHASAVPTLYSKESVKRKEASSYLTEYND</sequence>
<dbReference type="AlphaFoldDB" id="A0A5B0NS90"/>
<protein>
    <submittedName>
        <fullName evidence="1">Uncharacterized protein</fullName>
    </submittedName>
</protein>
<comment type="caution">
    <text evidence="1">The sequence shown here is derived from an EMBL/GenBank/DDBJ whole genome shotgun (WGS) entry which is preliminary data.</text>
</comment>
<proteinExistence type="predicted"/>
<name>A0A5B0NS90_PUCGR</name>
<dbReference type="EMBL" id="VDEP01000378">
    <property type="protein sequence ID" value="KAA1092091.1"/>
    <property type="molecule type" value="Genomic_DNA"/>
</dbReference>
<organism evidence="1 2">
    <name type="scientific">Puccinia graminis f. sp. tritici</name>
    <dbReference type="NCBI Taxonomy" id="56615"/>
    <lineage>
        <taxon>Eukaryota</taxon>
        <taxon>Fungi</taxon>
        <taxon>Dikarya</taxon>
        <taxon>Basidiomycota</taxon>
        <taxon>Pucciniomycotina</taxon>
        <taxon>Pucciniomycetes</taxon>
        <taxon>Pucciniales</taxon>
        <taxon>Pucciniaceae</taxon>
        <taxon>Puccinia</taxon>
    </lineage>
</organism>
<accession>A0A5B0NS90</accession>
<evidence type="ECO:0000313" key="2">
    <source>
        <dbReference type="Proteomes" id="UP000325313"/>
    </source>
</evidence>
<dbReference type="Proteomes" id="UP000325313">
    <property type="component" value="Unassembled WGS sequence"/>
</dbReference>
<reference evidence="1 2" key="1">
    <citation type="submission" date="2019-05" db="EMBL/GenBank/DDBJ databases">
        <title>Emergence of the Ug99 lineage of the wheat stem rust pathogen through somatic hybridization.</title>
        <authorList>
            <person name="Li F."/>
            <person name="Upadhyaya N.M."/>
            <person name="Sperschneider J."/>
            <person name="Matny O."/>
            <person name="Nguyen-Phuc H."/>
            <person name="Mago R."/>
            <person name="Raley C."/>
            <person name="Miller M.E."/>
            <person name="Silverstein K.A.T."/>
            <person name="Henningsen E."/>
            <person name="Hirsch C.D."/>
            <person name="Visser B."/>
            <person name="Pretorius Z.A."/>
            <person name="Steffenson B.J."/>
            <person name="Schwessinger B."/>
            <person name="Dodds P.N."/>
            <person name="Figueroa M."/>
        </authorList>
    </citation>
    <scope>NUCLEOTIDE SEQUENCE [LARGE SCALE GENOMIC DNA]</scope>
    <source>
        <strain evidence="1 2">Ug99</strain>
    </source>
</reference>